<protein>
    <submittedName>
        <fullName evidence="2">Uncharacterized protein</fullName>
    </submittedName>
</protein>
<feature type="region of interest" description="Disordered" evidence="1">
    <location>
        <begin position="1"/>
        <end position="61"/>
    </location>
</feature>
<dbReference type="Proteomes" id="UP001589753">
    <property type="component" value="Unassembled WGS sequence"/>
</dbReference>
<name>A0ABV5LIK4_9ACTN</name>
<reference evidence="2 3" key="1">
    <citation type="submission" date="2024-09" db="EMBL/GenBank/DDBJ databases">
        <authorList>
            <person name="Sun Q."/>
            <person name="Mori K."/>
        </authorList>
    </citation>
    <scope>NUCLEOTIDE SEQUENCE [LARGE SCALE GENOMIC DNA]</scope>
    <source>
        <strain evidence="2 3">JCM 9767</strain>
    </source>
</reference>
<evidence type="ECO:0000256" key="1">
    <source>
        <dbReference type="SAM" id="MobiDB-lite"/>
    </source>
</evidence>
<organism evidence="2 3">
    <name type="scientific">Streptomyces heliomycini</name>
    <dbReference type="NCBI Taxonomy" id="284032"/>
    <lineage>
        <taxon>Bacteria</taxon>
        <taxon>Bacillati</taxon>
        <taxon>Actinomycetota</taxon>
        <taxon>Actinomycetes</taxon>
        <taxon>Kitasatosporales</taxon>
        <taxon>Streptomycetaceae</taxon>
        <taxon>Streptomyces</taxon>
    </lineage>
</organism>
<feature type="compositionally biased region" description="Basic and acidic residues" evidence="1">
    <location>
        <begin position="8"/>
        <end position="17"/>
    </location>
</feature>
<evidence type="ECO:0000313" key="3">
    <source>
        <dbReference type="Proteomes" id="UP001589753"/>
    </source>
</evidence>
<keyword evidence="3" id="KW-1185">Reference proteome</keyword>
<sequence>MSGGQRYWNEDTQRWEDGADAAAPDTPPPPPRPEFLPSAPGVPASAAPAPDDVPAGRVPAP</sequence>
<accession>A0ABV5LIK4</accession>
<proteinExistence type="predicted"/>
<feature type="non-terminal residue" evidence="2">
    <location>
        <position position="61"/>
    </location>
</feature>
<feature type="compositionally biased region" description="Low complexity" evidence="1">
    <location>
        <begin position="35"/>
        <end position="61"/>
    </location>
</feature>
<comment type="caution">
    <text evidence="2">The sequence shown here is derived from an EMBL/GenBank/DDBJ whole genome shotgun (WGS) entry which is preliminary data.</text>
</comment>
<feature type="compositionally biased region" description="Pro residues" evidence="1">
    <location>
        <begin position="25"/>
        <end position="34"/>
    </location>
</feature>
<evidence type="ECO:0000313" key="2">
    <source>
        <dbReference type="EMBL" id="MFB9351996.1"/>
    </source>
</evidence>
<dbReference type="EMBL" id="JBHMDI010000148">
    <property type="protein sequence ID" value="MFB9351996.1"/>
    <property type="molecule type" value="Genomic_DNA"/>
</dbReference>
<gene>
    <name evidence="2" type="ORF">ACFFUA_32050</name>
</gene>